<evidence type="ECO:0000313" key="5">
    <source>
        <dbReference type="Proteomes" id="UP000002051"/>
    </source>
</evidence>
<keyword evidence="5" id="KW-1185">Reference proteome</keyword>
<dbReference type="EMBL" id="CM001224">
    <property type="protein sequence ID" value="AET02456.1"/>
    <property type="molecule type" value="Genomic_DNA"/>
</dbReference>
<dbReference type="InterPro" id="IPR023213">
    <property type="entry name" value="CAT-like_dom_sf"/>
</dbReference>
<dbReference type="GO" id="GO:0005737">
    <property type="term" value="C:cytoplasm"/>
    <property type="evidence" value="ECO:0000318"/>
    <property type="project" value="GO_Central"/>
</dbReference>
<dbReference type="PANTHER" id="PTHR31896:SF43">
    <property type="entry name" value="PROTEIN ENHANCED PSEUDOMONAS SUSCEPTIBILITY 1"/>
    <property type="match status" value="1"/>
</dbReference>
<evidence type="ECO:0000313" key="6">
    <source>
        <dbReference type="Proteomes" id="UP000265566"/>
    </source>
</evidence>
<dbReference type="Gramene" id="rna46504">
    <property type="protein sequence ID" value="RHN40357.1"/>
    <property type="gene ID" value="gene46504"/>
</dbReference>
<dbReference type="EnsemblPlants" id="AET02456">
    <property type="protein sequence ID" value="AET02456"/>
    <property type="gene ID" value="MTR_8g040780"/>
</dbReference>
<dbReference type="Proteomes" id="UP000002051">
    <property type="component" value="Chromosome 8"/>
</dbReference>
<protein>
    <submittedName>
        <fullName evidence="2">Anthranilate N-benzoyltransferase</fullName>
    </submittedName>
    <submittedName>
        <fullName evidence="3">Putative shikimate O-hydroxycinnamoyltransferase</fullName>
        <ecNumber evidence="3">2.3.1.133</ecNumber>
    </submittedName>
</protein>
<dbReference type="Pfam" id="PF02458">
    <property type="entry name" value="Transferase"/>
    <property type="match status" value="1"/>
</dbReference>
<dbReference type="InterPro" id="IPR051283">
    <property type="entry name" value="Sec_Metabolite_Acyltrans"/>
</dbReference>
<name>G7LHN1_MEDTR</name>
<reference evidence="4" key="3">
    <citation type="submission" date="2015-04" db="UniProtKB">
        <authorList>
            <consortium name="EnsemblPlants"/>
        </authorList>
    </citation>
    <scope>IDENTIFICATION</scope>
    <source>
        <strain evidence="4">cv. Jemalong A17</strain>
    </source>
</reference>
<evidence type="ECO:0000256" key="1">
    <source>
        <dbReference type="ARBA" id="ARBA00022679"/>
    </source>
</evidence>
<dbReference type="Proteomes" id="UP000265566">
    <property type="component" value="Chromosome 8"/>
</dbReference>
<dbReference type="EC" id="2.3.1.133" evidence="3"/>
<dbReference type="HOGENOM" id="CLU_014546_8_1_1"/>
<dbReference type="GO" id="GO:0016747">
    <property type="term" value="F:acyltransferase activity, transferring groups other than amino-acyl groups"/>
    <property type="evidence" value="ECO:0000318"/>
    <property type="project" value="GO_Central"/>
</dbReference>
<accession>G7LHN1</accession>
<reference evidence="3" key="5">
    <citation type="journal article" date="2018" name="Nat. Plants">
        <title>Whole-genome landscape of Medicago truncatula symbiotic genes.</title>
        <authorList>
            <person name="Pecrix Y."/>
            <person name="Gamas P."/>
            <person name="Carrere S."/>
        </authorList>
    </citation>
    <scope>NUCLEOTIDE SEQUENCE</scope>
    <source>
        <tissue evidence="3">Leaves</tissue>
    </source>
</reference>
<dbReference type="EMBL" id="PSQE01000008">
    <property type="protein sequence ID" value="RHN40357.1"/>
    <property type="molecule type" value="Genomic_DNA"/>
</dbReference>
<proteinExistence type="predicted"/>
<dbReference type="AlphaFoldDB" id="G7LHN1"/>
<dbReference type="PaxDb" id="3880-AET02456"/>
<evidence type="ECO:0000313" key="3">
    <source>
        <dbReference type="EMBL" id="RHN40357.1"/>
    </source>
</evidence>
<gene>
    <name evidence="2" type="ordered locus">MTR_8g040780</name>
    <name evidence="3" type="ORF">MtrunA17_Chr8g0353901</name>
</gene>
<keyword evidence="3" id="KW-0012">Acyltransferase</keyword>
<dbReference type="OMA" id="CPRRICQ"/>
<organism evidence="2 5">
    <name type="scientific">Medicago truncatula</name>
    <name type="common">Barrel medic</name>
    <name type="synonym">Medicago tribuloides</name>
    <dbReference type="NCBI Taxonomy" id="3880"/>
    <lineage>
        <taxon>Eukaryota</taxon>
        <taxon>Viridiplantae</taxon>
        <taxon>Streptophyta</taxon>
        <taxon>Embryophyta</taxon>
        <taxon>Tracheophyta</taxon>
        <taxon>Spermatophyta</taxon>
        <taxon>Magnoliopsida</taxon>
        <taxon>eudicotyledons</taxon>
        <taxon>Gunneridae</taxon>
        <taxon>Pentapetalae</taxon>
        <taxon>rosids</taxon>
        <taxon>fabids</taxon>
        <taxon>Fabales</taxon>
        <taxon>Fabaceae</taxon>
        <taxon>Papilionoideae</taxon>
        <taxon>50 kb inversion clade</taxon>
        <taxon>NPAAA clade</taxon>
        <taxon>Hologalegina</taxon>
        <taxon>IRL clade</taxon>
        <taxon>Trifolieae</taxon>
        <taxon>Medicago</taxon>
    </lineage>
</organism>
<dbReference type="PANTHER" id="PTHR31896">
    <property type="entry name" value="FAMILY REGULATORY PROTEIN, PUTATIVE (AFU_ORTHOLOGUE AFUA_3G14730)-RELATED"/>
    <property type="match status" value="1"/>
</dbReference>
<evidence type="ECO:0000313" key="4">
    <source>
        <dbReference type="EnsemblPlants" id="AET02456"/>
    </source>
</evidence>
<reference evidence="2 5" key="1">
    <citation type="journal article" date="2011" name="Nature">
        <title>The Medicago genome provides insight into the evolution of rhizobial symbioses.</title>
        <authorList>
            <person name="Young N.D."/>
            <person name="Debelle F."/>
            <person name="Oldroyd G.E."/>
            <person name="Geurts R."/>
            <person name="Cannon S.B."/>
            <person name="Udvardi M.K."/>
            <person name="Benedito V.A."/>
            <person name="Mayer K.F."/>
            <person name="Gouzy J."/>
            <person name="Schoof H."/>
            <person name="Van de Peer Y."/>
            <person name="Proost S."/>
            <person name="Cook D.R."/>
            <person name="Meyers B.C."/>
            <person name="Spannagl M."/>
            <person name="Cheung F."/>
            <person name="De Mita S."/>
            <person name="Krishnakumar V."/>
            <person name="Gundlach H."/>
            <person name="Zhou S."/>
            <person name="Mudge J."/>
            <person name="Bharti A.K."/>
            <person name="Murray J.D."/>
            <person name="Naoumkina M.A."/>
            <person name="Rosen B."/>
            <person name="Silverstein K.A."/>
            <person name="Tang H."/>
            <person name="Rombauts S."/>
            <person name="Zhao P.X."/>
            <person name="Zhou P."/>
            <person name="Barbe V."/>
            <person name="Bardou P."/>
            <person name="Bechner M."/>
            <person name="Bellec A."/>
            <person name="Berger A."/>
            <person name="Berges H."/>
            <person name="Bidwell S."/>
            <person name="Bisseling T."/>
            <person name="Choisne N."/>
            <person name="Couloux A."/>
            <person name="Denny R."/>
            <person name="Deshpande S."/>
            <person name="Dai X."/>
            <person name="Doyle J.J."/>
            <person name="Dudez A.M."/>
            <person name="Farmer A.D."/>
            <person name="Fouteau S."/>
            <person name="Franken C."/>
            <person name="Gibelin C."/>
            <person name="Gish J."/>
            <person name="Goldstein S."/>
            <person name="Gonzalez A.J."/>
            <person name="Green P.J."/>
            <person name="Hallab A."/>
            <person name="Hartog M."/>
            <person name="Hua A."/>
            <person name="Humphray S.J."/>
            <person name="Jeong D.H."/>
            <person name="Jing Y."/>
            <person name="Jocker A."/>
            <person name="Kenton S.M."/>
            <person name="Kim D.J."/>
            <person name="Klee K."/>
            <person name="Lai H."/>
            <person name="Lang C."/>
            <person name="Lin S."/>
            <person name="Macmil S.L."/>
            <person name="Magdelenat G."/>
            <person name="Matthews L."/>
            <person name="McCorrison J."/>
            <person name="Monaghan E.L."/>
            <person name="Mun J.H."/>
            <person name="Najar F.Z."/>
            <person name="Nicholson C."/>
            <person name="Noirot C."/>
            <person name="O'Bleness M."/>
            <person name="Paule C.R."/>
            <person name="Poulain J."/>
            <person name="Prion F."/>
            <person name="Qin B."/>
            <person name="Qu C."/>
            <person name="Retzel E.F."/>
            <person name="Riddle C."/>
            <person name="Sallet E."/>
            <person name="Samain S."/>
            <person name="Samson N."/>
            <person name="Sanders I."/>
            <person name="Saurat O."/>
            <person name="Scarpelli C."/>
            <person name="Schiex T."/>
            <person name="Segurens B."/>
            <person name="Severin A.J."/>
            <person name="Sherrier D.J."/>
            <person name="Shi R."/>
            <person name="Sims S."/>
            <person name="Singer S.R."/>
            <person name="Sinharoy S."/>
            <person name="Sterck L."/>
            <person name="Viollet A."/>
            <person name="Wang B.B."/>
            <person name="Wang K."/>
            <person name="Wang M."/>
            <person name="Wang X."/>
            <person name="Warfsmann J."/>
            <person name="Weissenbach J."/>
            <person name="White D.D."/>
            <person name="White J.D."/>
            <person name="Wiley G.B."/>
            <person name="Wincker P."/>
            <person name="Xing Y."/>
            <person name="Yang L."/>
            <person name="Yao Z."/>
            <person name="Ying F."/>
            <person name="Zhai J."/>
            <person name="Zhou L."/>
            <person name="Zuber A."/>
            <person name="Denarie J."/>
            <person name="Dixon R.A."/>
            <person name="May G.D."/>
            <person name="Schwartz D.C."/>
            <person name="Rogers J."/>
            <person name="Quetier F."/>
            <person name="Town C.D."/>
            <person name="Roe B.A."/>
        </authorList>
    </citation>
    <scope>NUCLEOTIDE SEQUENCE [LARGE SCALE GENOMIC DNA]</scope>
    <source>
        <strain evidence="2">A17</strain>
        <strain evidence="4 5">cv. Jemalong A17</strain>
    </source>
</reference>
<reference evidence="6" key="4">
    <citation type="journal article" date="2018" name="Nat. Plants">
        <title>Whole-genome landscape of Medicago truncatula symbiotic genes.</title>
        <authorList>
            <person name="Pecrix Y."/>
            <person name="Staton S.E."/>
            <person name="Sallet E."/>
            <person name="Lelandais-Briere C."/>
            <person name="Moreau S."/>
            <person name="Carrere S."/>
            <person name="Blein T."/>
            <person name="Jardinaud M.F."/>
            <person name="Latrasse D."/>
            <person name="Zouine M."/>
            <person name="Zahm M."/>
            <person name="Kreplak J."/>
            <person name="Mayjonade B."/>
            <person name="Satge C."/>
            <person name="Perez M."/>
            <person name="Cauet S."/>
            <person name="Marande W."/>
            <person name="Chantry-Darmon C."/>
            <person name="Lopez-Roques C."/>
            <person name="Bouchez O."/>
            <person name="Berard A."/>
            <person name="Debelle F."/>
            <person name="Munos S."/>
            <person name="Bendahmane A."/>
            <person name="Berges H."/>
            <person name="Niebel A."/>
            <person name="Buitink J."/>
            <person name="Frugier F."/>
            <person name="Benhamed M."/>
            <person name="Crespi M."/>
            <person name="Gouzy J."/>
            <person name="Gamas P."/>
        </authorList>
    </citation>
    <scope>NUCLEOTIDE SEQUENCE [LARGE SCALE GENOMIC DNA]</scope>
    <source>
        <strain evidence="6">cv. Jemalong A17</strain>
    </source>
</reference>
<dbReference type="Gene3D" id="3.30.559.10">
    <property type="entry name" value="Chloramphenicol acetyltransferase-like domain"/>
    <property type="match status" value="1"/>
</dbReference>
<sequence>MINTPQIKIRFDEEQLIPTERIFHFTKENIARLKLKANIEAGTNKISSMQALCTHLWRSVIRSKQLDSHEEVNFVLCISVRSRLVPPLSYDYFGNAMIVCGVTMKVRELLEEGGLGKGSLEMYKIIALHSDEKLKSQYESWSRTPNFVKADSVANSNSLVISGSPLFSIYDIDIDIGWGSPVAIRSGSSNKSNGKISVFAGKEEGSMDFEVCLPYKILEVMGNDPDLNMTDASTWNLDPLQPSSLCSRL</sequence>
<dbReference type="eggNOG" id="ENOG502QVP8">
    <property type="taxonomic scope" value="Eukaryota"/>
</dbReference>
<reference evidence="2 5" key="2">
    <citation type="journal article" date="2014" name="BMC Genomics">
        <title>An improved genome release (version Mt4.0) for the model legume Medicago truncatula.</title>
        <authorList>
            <person name="Tang H."/>
            <person name="Krishnakumar V."/>
            <person name="Bidwell S."/>
            <person name="Rosen B."/>
            <person name="Chan A."/>
            <person name="Zhou S."/>
            <person name="Gentzbittel L."/>
            <person name="Childs K.L."/>
            <person name="Yandell M."/>
            <person name="Gundlach H."/>
            <person name="Mayer K.F."/>
            <person name="Schwartz D.C."/>
            <person name="Town C.D."/>
        </authorList>
    </citation>
    <scope>GENOME REANNOTATION</scope>
    <source>
        <strain evidence="2">A17</strain>
        <strain evidence="4 5">cv. Jemalong A17</strain>
    </source>
</reference>
<keyword evidence="1 3" id="KW-0808">Transferase</keyword>
<dbReference type="GO" id="GO:0047172">
    <property type="term" value="F:shikimate O-hydroxycinnamoyltransferase activity"/>
    <property type="evidence" value="ECO:0007669"/>
    <property type="project" value="UniProtKB-EC"/>
</dbReference>
<evidence type="ECO:0000313" key="2">
    <source>
        <dbReference type="EMBL" id="AET02456.1"/>
    </source>
</evidence>